<dbReference type="EMBL" id="LUUB01000034">
    <property type="protein sequence ID" value="OAF13604.1"/>
    <property type="molecule type" value="Genomic_DNA"/>
</dbReference>
<dbReference type="SMART" id="SM00528">
    <property type="entry name" value="HNS"/>
    <property type="match status" value="1"/>
</dbReference>
<dbReference type="SUPFAM" id="SSF81273">
    <property type="entry name" value="H-NS histone-like proteins"/>
    <property type="match status" value="1"/>
</dbReference>
<name>A0A176Z044_9BRAD</name>
<dbReference type="Gene3D" id="4.10.430.10">
    <property type="entry name" value="Histone-like protein H-NS, C-terminal domain"/>
    <property type="match status" value="1"/>
</dbReference>
<protein>
    <submittedName>
        <fullName evidence="3">Histidinol phosphate phosphatase</fullName>
    </submittedName>
</protein>
<evidence type="ECO:0000256" key="1">
    <source>
        <dbReference type="SAM" id="MobiDB-lite"/>
    </source>
</evidence>
<dbReference type="OrthoDB" id="5297879at2"/>
<dbReference type="STRING" id="1505087.AYJ54_43545"/>
<proteinExistence type="predicted"/>
<keyword evidence="4" id="KW-1185">Reference proteome</keyword>
<evidence type="ECO:0000313" key="4">
    <source>
        <dbReference type="Proteomes" id="UP000076959"/>
    </source>
</evidence>
<sequence length="98" mass="11691">MKQIALKHLSTSKLWTLHLEIAKVLEQKIERERLHLDNRLRMLNATNSDRRPYPPVLPKYQNPDRPVETWAGRGKQPRWLVAKLKSGRRLSDFKIQQR</sequence>
<comment type="caution">
    <text evidence="3">The sequence shown here is derived from an EMBL/GenBank/DDBJ whole genome shotgun (WGS) entry which is preliminary data.</text>
</comment>
<dbReference type="AlphaFoldDB" id="A0A176Z044"/>
<dbReference type="InterPro" id="IPR027444">
    <property type="entry name" value="H-NS_C_dom"/>
</dbReference>
<dbReference type="Pfam" id="PF00816">
    <property type="entry name" value="Histone_HNS"/>
    <property type="match status" value="1"/>
</dbReference>
<organism evidence="3 4">
    <name type="scientific">Bradyrhizobium centrolobii</name>
    <dbReference type="NCBI Taxonomy" id="1505087"/>
    <lineage>
        <taxon>Bacteria</taxon>
        <taxon>Pseudomonadati</taxon>
        <taxon>Pseudomonadota</taxon>
        <taxon>Alphaproteobacteria</taxon>
        <taxon>Hyphomicrobiales</taxon>
        <taxon>Nitrobacteraceae</taxon>
        <taxon>Bradyrhizobium</taxon>
    </lineage>
</organism>
<gene>
    <name evidence="3" type="ORF">AYJ54_43545</name>
</gene>
<feature type="region of interest" description="Disordered" evidence="1">
    <location>
        <begin position="46"/>
        <end position="68"/>
    </location>
</feature>
<feature type="domain" description="DNA-binding protein H-NS-like C-terminal" evidence="2">
    <location>
        <begin position="50"/>
        <end position="95"/>
    </location>
</feature>
<reference evidence="3 4" key="1">
    <citation type="submission" date="2016-03" db="EMBL/GenBank/DDBJ databases">
        <title>Draft Genome Sequence of the Strain BR 10245 (Bradyrhizobium sp.) isolated from nodules of Centrolobium paraense.</title>
        <authorList>
            <person name="Simoes-Araujo J.L.Sr."/>
            <person name="Barauna A.C."/>
            <person name="Silva K."/>
            <person name="Zilli J.E."/>
        </authorList>
    </citation>
    <scope>NUCLEOTIDE SEQUENCE [LARGE SCALE GENOMIC DNA]</scope>
    <source>
        <strain evidence="3 4">BR 10245</strain>
    </source>
</reference>
<evidence type="ECO:0000313" key="3">
    <source>
        <dbReference type="EMBL" id="OAF13604.1"/>
    </source>
</evidence>
<evidence type="ECO:0000259" key="2">
    <source>
        <dbReference type="SMART" id="SM00528"/>
    </source>
</evidence>
<accession>A0A176Z044</accession>
<dbReference type="RefSeq" id="WP_063697828.1">
    <property type="nucleotide sequence ID" value="NZ_LUUB01000034.1"/>
</dbReference>
<dbReference type="GO" id="GO:0003677">
    <property type="term" value="F:DNA binding"/>
    <property type="evidence" value="ECO:0007669"/>
    <property type="project" value="InterPro"/>
</dbReference>
<dbReference type="InterPro" id="IPR037150">
    <property type="entry name" value="H-NS_C_dom_sf"/>
</dbReference>
<dbReference type="Proteomes" id="UP000076959">
    <property type="component" value="Unassembled WGS sequence"/>
</dbReference>